<keyword evidence="4" id="KW-0238">DNA-binding</keyword>
<dbReference type="GO" id="GO:0000981">
    <property type="term" value="F:DNA-binding transcription factor activity, RNA polymerase II-specific"/>
    <property type="evidence" value="ECO:0007669"/>
    <property type="project" value="InterPro"/>
</dbReference>
<dbReference type="PROSITE" id="PS00463">
    <property type="entry name" value="ZN2_CY6_FUNGAL_1"/>
    <property type="match status" value="1"/>
</dbReference>
<dbReference type="InterPro" id="IPR007219">
    <property type="entry name" value="XnlR_reg_dom"/>
</dbReference>
<evidence type="ECO:0000256" key="3">
    <source>
        <dbReference type="ARBA" id="ARBA00023015"/>
    </source>
</evidence>
<feature type="domain" description="Zn(2)-C6 fungal-type" evidence="8">
    <location>
        <begin position="50"/>
        <end position="82"/>
    </location>
</feature>
<proteinExistence type="predicted"/>
<protein>
    <recommendedName>
        <fullName evidence="8">Zn(2)-C6 fungal-type domain-containing protein</fullName>
    </recommendedName>
</protein>
<dbReference type="InterPro" id="IPR001138">
    <property type="entry name" value="Zn2Cys6_DnaBD"/>
</dbReference>
<dbReference type="InterPro" id="IPR050613">
    <property type="entry name" value="Sec_Metabolite_Reg"/>
</dbReference>
<accession>A0A1V6QL91</accession>
<keyword evidence="5" id="KW-0804">Transcription</keyword>
<gene>
    <name evidence="9" type="ORF">PENANT_c002G00659</name>
</gene>
<dbReference type="CDD" id="cd12148">
    <property type="entry name" value="fungal_TF_MHR"/>
    <property type="match status" value="1"/>
</dbReference>
<evidence type="ECO:0000256" key="2">
    <source>
        <dbReference type="ARBA" id="ARBA00022723"/>
    </source>
</evidence>
<evidence type="ECO:0000256" key="4">
    <source>
        <dbReference type="ARBA" id="ARBA00023125"/>
    </source>
</evidence>
<evidence type="ECO:0000256" key="1">
    <source>
        <dbReference type="ARBA" id="ARBA00004123"/>
    </source>
</evidence>
<comment type="subcellular location">
    <subcellularLocation>
        <location evidence="1">Nucleus</location>
    </subcellularLocation>
</comment>
<dbReference type="EMBL" id="MDYN01000002">
    <property type="protein sequence ID" value="OQD90008.1"/>
    <property type="molecule type" value="Genomic_DNA"/>
</dbReference>
<dbReference type="InterPro" id="IPR036864">
    <property type="entry name" value="Zn2-C6_fun-type_DNA-bd_sf"/>
</dbReference>
<feature type="region of interest" description="Disordered" evidence="7">
    <location>
        <begin position="1"/>
        <end position="31"/>
    </location>
</feature>
<keyword evidence="3" id="KW-0805">Transcription regulation</keyword>
<dbReference type="Proteomes" id="UP000191672">
    <property type="component" value="Unassembled WGS sequence"/>
</dbReference>
<evidence type="ECO:0000313" key="9">
    <source>
        <dbReference type="EMBL" id="OQD90008.1"/>
    </source>
</evidence>
<dbReference type="GO" id="GO:0003677">
    <property type="term" value="F:DNA binding"/>
    <property type="evidence" value="ECO:0007669"/>
    <property type="project" value="UniProtKB-KW"/>
</dbReference>
<keyword evidence="10" id="KW-1185">Reference proteome</keyword>
<dbReference type="GO" id="GO:0006351">
    <property type="term" value="P:DNA-templated transcription"/>
    <property type="evidence" value="ECO:0007669"/>
    <property type="project" value="InterPro"/>
</dbReference>
<dbReference type="Gene3D" id="4.10.240.10">
    <property type="entry name" value="Zn(2)-C6 fungal-type DNA-binding domain"/>
    <property type="match status" value="1"/>
</dbReference>
<dbReference type="SMART" id="SM00906">
    <property type="entry name" value="Fungal_trans"/>
    <property type="match status" value="1"/>
</dbReference>
<dbReference type="GO" id="GO:0008270">
    <property type="term" value="F:zinc ion binding"/>
    <property type="evidence" value="ECO:0007669"/>
    <property type="project" value="InterPro"/>
</dbReference>
<dbReference type="PROSITE" id="PS50048">
    <property type="entry name" value="ZN2_CY6_FUNGAL_2"/>
    <property type="match status" value="1"/>
</dbReference>
<feature type="region of interest" description="Disordered" evidence="7">
    <location>
        <begin position="91"/>
        <end position="123"/>
    </location>
</feature>
<feature type="compositionally biased region" description="Low complexity" evidence="7">
    <location>
        <begin position="95"/>
        <end position="114"/>
    </location>
</feature>
<dbReference type="SUPFAM" id="SSF57701">
    <property type="entry name" value="Zn2/Cys6 DNA-binding domain"/>
    <property type="match status" value="1"/>
</dbReference>
<dbReference type="PANTHER" id="PTHR31001:SF40">
    <property type="entry name" value="ZN(II)2CYS6 TRANSCRIPTION FACTOR (EUROFUNG)"/>
    <property type="match status" value="1"/>
</dbReference>
<keyword evidence="6" id="KW-0539">Nucleus</keyword>
<evidence type="ECO:0000256" key="7">
    <source>
        <dbReference type="SAM" id="MobiDB-lite"/>
    </source>
</evidence>
<comment type="caution">
    <text evidence="9">The sequence shown here is derived from an EMBL/GenBank/DDBJ whole genome shotgun (WGS) entry which is preliminary data.</text>
</comment>
<evidence type="ECO:0000259" key="8">
    <source>
        <dbReference type="PROSITE" id="PS50048"/>
    </source>
</evidence>
<evidence type="ECO:0000256" key="6">
    <source>
        <dbReference type="ARBA" id="ARBA00023242"/>
    </source>
</evidence>
<dbReference type="Pfam" id="PF00172">
    <property type="entry name" value="Zn_clus"/>
    <property type="match status" value="1"/>
</dbReference>
<dbReference type="SMART" id="SM00066">
    <property type="entry name" value="GAL4"/>
    <property type="match status" value="1"/>
</dbReference>
<name>A0A1V6QL91_9EURO</name>
<dbReference type="STRING" id="416450.A0A1V6QL91"/>
<evidence type="ECO:0000313" key="10">
    <source>
        <dbReference type="Proteomes" id="UP000191672"/>
    </source>
</evidence>
<reference evidence="10" key="1">
    <citation type="journal article" date="2017" name="Nat. Microbiol.">
        <title>Global analysis of biosynthetic gene clusters reveals vast potential of secondary metabolite production in Penicillium species.</title>
        <authorList>
            <person name="Nielsen J.C."/>
            <person name="Grijseels S."/>
            <person name="Prigent S."/>
            <person name="Ji B."/>
            <person name="Dainat J."/>
            <person name="Nielsen K.F."/>
            <person name="Frisvad J.C."/>
            <person name="Workman M."/>
            <person name="Nielsen J."/>
        </authorList>
    </citation>
    <scope>NUCLEOTIDE SEQUENCE [LARGE SCALE GENOMIC DNA]</scope>
    <source>
        <strain evidence="10">IBT 31811</strain>
    </source>
</reference>
<evidence type="ECO:0000256" key="5">
    <source>
        <dbReference type="ARBA" id="ARBA00023163"/>
    </source>
</evidence>
<keyword evidence="2" id="KW-0479">Metal-binding</keyword>
<dbReference type="CDD" id="cd00067">
    <property type="entry name" value="GAL4"/>
    <property type="match status" value="1"/>
</dbReference>
<sequence length="727" mass="82205">MMHVEVPGNVGVSRRRSRSLRSQFSAPDSPQFTTSLIHNLSSVMASRLAACEACRKAKVACDHKRPACSRCESNDRAGICIYRTTPFKRKRVEESPSSAQQSPSRLSPAQPSSSYTPRANPYPNPGFMGSSSHVAIFNQIFPQEYHASETYRASGPDVAMLMQSQSAGENLLLIQGADVLRQLLNTFPLAAMKEFVMFWLATGTNLALAEPFTEKCTENMTRLFTTFSQEDNWHLAYAQRLTENSRKPLHFYGMSDISEFSVQFLDQKFRWESLGIFLTAVSRATIDISFFPPLFKTENDQFALRKLATRLSDLALDIALSLDCLNDLQIVLQYENFIMHTHVDGDQSYHSWSRLGDVISSMFAIGYHEDVERTKPPIPSFLAELRKTAWATMYSADKNIALFLGRPPRMSKRFCHFQLPSAPKGSERIGNPRHIQGEISASELGTPVSYRAGIRWATICASLKEDIMELLRDKQREDFKSKTRYLMLRPLIFPPLTEKYSLIQKKAESEWENLPSNFRLKSSLKECSRYAFERDFLAGLRLDYLHTLFLLRLLFHDTLARPDPAILDVSDQMLALVVEVILLRDQLVNSGTGLIWKIAHFGLPAAGIILLSMLKQTSTINEIRSTWSKTLLNLGIFVAQVQVGSIVRPSDPNYALISKATQTIERFLDSMQREGIQSSTQPVSQLEENGDWAAFFSQDLCDFETDFWENLADHPSLLALDPTLPSI</sequence>
<organism evidence="9 10">
    <name type="scientific">Penicillium antarcticum</name>
    <dbReference type="NCBI Taxonomy" id="416450"/>
    <lineage>
        <taxon>Eukaryota</taxon>
        <taxon>Fungi</taxon>
        <taxon>Dikarya</taxon>
        <taxon>Ascomycota</taxon>
        <taxon>Pezizomycotina</taxon>
        <taxon>Eurotiomycetes</taxon>
        <taxon>Eurotiomycetidae</taxon>
        <taxon>Eurotiales</taxon>
        <taxon>Aspergillaceae</taxon>
        <taxon>Penicillium</taxon>
    </lineage>
</organism>
<dbReference type="PANTHER" id="PTHR31001">
    <property type="entry name" value="UNCHARACTERIZED TRANSCRIPTIONAL REGULATORY PROTEIN"/>
    <property type="match status" value="1"/>
</dbReference>
<dbReference type="AlphaFoldDB" id="A0A1V6QL91"/>
<dbReference type="GO" id="GO:0005634">
    <property type="term" value="C:nucleus"/>
    <property type="evidence" value="ECO:0007669"/>
    <property type="project" value="UniProtKB-SubCell"/>
</dbReference>